<dbReference type="EMBL" id="CM029054">
    <property type="protein sequence ID" value="KAG2535338.1"/>
    <property type="molecule type" value="Genomic_DNA"/>
</dbReference>
<sequence length="127" mass="14213">MRMKGPRWLLQQMQHRKVMHIPPRKPRKNVTKARPTEPSTPPRSTAAPDVILHDSPGVMTRRQLAMIHGESSTSQATMASSPQTKTVTSKKLLIRGESSTSQATMASSPQTKKPTSKKLTPKKRKRH</sequence>
<dbReference type="Proteomes" id="UP000823388">
    <property type="component" value="Chromosome 9N"/>
</dbReference>
<feature type="compositionally biased region" description="Polar residues" evidence="1">
    <location>
        <begin position="70"/>
        <end position="89"/>
    </location>
</feature>
<feature type="region of interest" description="Disordered" evidence="1">
    <location>
        <begin position="1"/>
        <end position="127"/>
    </location>
</feature>
<reference evidence="2" key="1">
    <citation type="submission" date="2020-05" db="EMBL/GenBank/DDBJ databases">
        <title>WGS assembly of Panicum virgatum.</title>
        <authorList>
            <person name="Lovell J.T."/>
            <person name="Jenkins J."/>
            <person name="Shu S."/>
            <person name="Juenger T.E."/>
            <person name="Schmutz J."/>
        </authorList>
    </citation>
    <scope>NUCLEOTIDE SEQUENCE</scope>
    <source>
        <strain evidence="2">AP13</strain>
    </source>
</reference>
<accession>A0A8T0MF14</accession>
<gene>
    <name evidence="2" type="ORF">PVAP13_9NG109473</name>
</gene>
<comment type="caution">
    <text evidence="2">The sequence shown here is derived from an EMBL/GenBank/DDBJ whole genome shotgun (WGS) entry which is preliminary data.</text>
</comment>
<organism evidence="2 3">
    <name type="scientific">Panicum virgatum</name>
    <name type="common">Blackwell switchgrass</name>
    <dbReference type="NCBI Taxonomy" id="38727"/>
    <lineage>
        <taxon>Eukaryota</taxon>
        <taxon>Viridiplantae</taxon>
        <taxon>Streptophyta</taxon>
        <taxon>Embryophyta</taxon>
        <taxon>Tracheophyta</taxon>
        <taxon>Spermatophyta</taxon>
        <taxon>Magnoliopsida</taxon>
        <taxon>Liliopsida</taxon>
        <taxon>Poales</taxon>
        <taxon>Poaceae</taxon>
        <taxon>PACMAD clade</taxon>
        <taxon>Panicoideae</taxon>
        <taxon>Panicodae</taxon>
        <taxon>Paniceae</taxon>
        <taxon>Panicinae</taxon>
        <taxon>Panicum</taxon>
        <taxon>Panicum sect. Hiantes</taxon>
    </lineage>
</organism>
<feature type="compositionally biased region" description="Basic residues" evidence="1">
    <location>
        <begin position="14"/>
        <end position="31"/>
    </location>
</feature>
<keyword evidence="3" id="KW-1185">Reference proteome</keyword>
<dbReference type="AlphaFoldDB" id="A0A8T0MF14"/>
<feature type="compositionally biased region" description="Basic residues" evidence="1">
    <location>
        <begin position="114"/>
        <end position="127"/>
    </location>
</feature>
<name>A0A8T0MF14_PANVG</name>
<evidence type="ECO:0000256" key="1">
    <source>
        <dbReference type="SAM" id="MobiDB-lite"/>
    </source>
</evidence>
<protein>
    <submittedName>
        <fullName evidence="2">Uncharacterized protein</fullName>
    </submittedName>
</protein>
<feature type="compositionally biased region" description="Polar residues" evidence="1">
    <location>
        <begin position="97"/>
        <end position="106"/>
    </location>
</feature>
<evidence type="ECO:0000313" key="2">
    <source>
        <dbReference type="EMBL" id="KAG2535338.1"/>
    </source>
</evidence>
<evidence type="ECO:0000313" key="3">
    <source>
        <dbReference type="Proteomes" id="UP000823388"/>
    </source>
</evidence>
<proteinExistence type="predicted"/>